<gene>
    <name evidence="3" type="ORF">GIS00_18595</name>
</gene>
<dbReference type="Gene3D" id="3.40.50.720">
    <property type="entry name" value="NAD(P)-binding Rossmann-like Domain"/>
    <property type="match status" value="1"/>
</dbReference>
<dbReference type="PRINTS" id="PR00080">
    <property type="entry name" value="SDRFAMILY"/>
</dbReference>
<comment type="caution">
    <text evidence="3">The sequence shown here is derived from an EMBL/GenBank/DDBJ whole genome shotgun (WGS) entry which is preliminary data.</text>
</comment>
<evidence type="ECO:0000313" key="3">
    <source>
        <dbReference type="EMBL" id="MTD15948.1"/>
    </source>
</evidence>
<dbReference type="RefSeq" id="WP_154769947.1">
    <property type="nucleotide sequence ID" value="NZ_WLYK01000008.1"/>
</dbReference>
<reference evidence="3 4" key="1">
    <citation type="submission" date="2019-11" db="EMBL/GenBank/DDBJ databases">
        <authorList>
            <person name="Jiang L.-Q."/>
        </authorList>
    </citation>
    <scope>NUCLEOTIDE SEQUENCE [LARGE SCALE GENOMIC DNA]</scope>
    <source>
        <strain evidence="3 4">YIM 132087</strain>
    </source>
</reference>
<dbReference type="InterPro" id="IPR002347">
    <property type="entry name" value="SDR_fam"/>
</dbReference>
<dbReference type="PROSITE" id="PS00061">
    <property type="entry name" value="ADH_SHORT"/>
    <property type="match status" value="1"/>
</dbReference>
<dbReference type="PANTHER" id="PTHR42879">
    <property type="entry name" value="3-OXOACYL-(ACYL-CARRIER-PROTEIN) REDUCTASE"/>
    <property type="match status" value="1"/>
</dbReference>
<dbReference type="EMBL" id="WLYK01000008">
    <property type="protein sequence ID" value="MTD15948.1"/>
    <property type="molecule type" value="Genomic_DNA"/>
</dbReference>
<keyword evidence="4" id="KW-1185">Reference proteome</keyword>
<sequence>MGIEGQVVAVTGVTSGVGRETARVFAERGAVVCGMGRTTAAGEALAAEITAAGGEFEFVTGDIRSVGDCAAFVERAAGLRGRIDVLINNAGTPGDPVIVDSHLAEEQWWDDIVDTNLKGAFFCSRYALGHMLEAGSGLIINIASTNAVAPLSRMQAYNASKAGLVHLGQGLAVEYQDKGIRVNTIVLGSVADGDAGRRTRHAITEYLTGVVPSDERKASSTVRTAREVGSYLASLCDTDAAVLTGAVIALDGGVSAGLLGNKYWLHTASRVKK</sequence>
<dbReference type="InterPro" id="IPR020904">
    <property type="entry name" value="Sc_DH/Rdtase_CS"/>
</dbReference>
<evidence type="ECO:0000313" key="4">
    <source>
        <dbReference type="Proteomes" id="UP000460221"/>
    </source>
</evidence>
<dbReference type="PRINTS" id="PR00081">
    <property type="entry name" value="GDHRDH"/>
</dbReference>
<dbReference type="CDD" id="cd05233">
    <property type="entry name" value="SDR_c"/>
    <property type="match status" value="1"/>
</dbReference>
<dbReference type="SUPFAM" id="SSF51735">
    <property type="entry name" value="NAD(P)-binding Rossmann-fold domains"/>
    <property type="match status" value="1"/>
</dbReference>
<name>A0A7K1FP71_9ACTN</name>
<dbReference type="InterPro" id="IPR050259">
    <property type="entry name" value="SDR"/>
</dbReference>
<protein>
    <submittedName>
        <fullName evidence="3">SDR family NAD(P)-dependent oxidoreductase</fullName>
    </submittedName>
</protein>
<organism evidence="3 4">
    <name type="scientific">Nakamurella alba</name>
    <dbReference type="NCBI Taxonomy" id="2665158"/>
    <lineage>
        <taxon>Bacteria</taxon>
        <taxon>Bacillati</taxon>
        <taxon>Actinomycetota</taxon>
        <taxon>Actinomycetes</taxon>
        <taxon>Nakamurellales</taxon>
        <taxon>Nakamurellaceae</taxon>
        <taxon>Nakamurella</taxon>
    </lineage>
</organism>
<dbReference type="InterPro" id="IPR036291">
    <property type="entry name" value="NAD(P)-bd_dom_sf"/>
</dbReference>
<accession>A0A7K1FP71</accession>
<proteinExistence type="inferred from homology"/>
<dbReference type="PANTHER" id="PTHR42879:SF2">
    <property type="entry name" value="3-OXOACYL-[ACYL-CARRIER-PROTEIN] REDUCTASE FABG"/>
    <property type="match status" value="1"/>
</dbReference>
<evidence type="ECO:0000256" key="1">
    <source>
        <dbReference type="ARBA" id="ARBA00006484"/>
    </source>
</evidence>
<dbReference type="Proteomes" id="UP000460221">
    <property type="component" value="Unassembled WGS sequence"/>
</dbReference>
<dbReference type="AlphaFoldDB" id="A0A7K1FP71"/>
<comment type="similarity">
    <text evidence="1 2">Belongs to the short-chain dehydrogenases/reductases (SDR) family.</text>
</comment>
<dbReference type="Pfam" id="PF00106">
    <property type="entry name" value="adh_short"/>
    <property type="match status" value="1"/>
</dbReference>
<evidence type="ECO:0000256" key="2">
    <source>
        <dbReference type="RuleBase" id="RU000363"/>
    </source>
</evidence>
<dbReference type="GO" id="GO:0032787">
    <property type="term" value="P:monocarboxylic acid metabolic process"/>
    <property type="evidence" value="ECO:0007669"/>
    <property type="project" value="UniProtKB-ARBA"/>
</dbReference>